<dbReference type="InterPro" id="IPR010419">
    <property type="entry name" value="CO_DH_gsu"/>
</dbReference>
<dbReference type="RefSeq" id="WP_232018780.1">
    <property type="nucleotide sequence ID" value="NZ_AP018553.1"/>
</dbReference>
<dbReference type="Gene3D" id="3.30.530.20">
    <property type="match status" value="1"/>
</dbReference>
<accession>A0A348B1X7</accession>
<protein>
    <submittedName>
        <fullName evidence="1">Carbon monoxide dehydrogenase</fullName>
    </submittedName>
</protein>
<dbReference type="Pfam" id="PF06240">
    <property type="entry name" value="COXG"/>
    <property type="match status" value="1"/>
</dbReference>
<keyword evidence="2" id="KW-1185">Reference proteome</keyword>
<evidence type="ECO:0000313" key="1">
    <source>
        <dbReference type="EMBL" id="BBD72179.1"/>
    </source>
</evidence>
<dbReference type="SUPFAM" id="SSF55961">
    <property type="entry name" value="Bet v1-like"/>
    <property type="match status" value="1"/>
</dbReference>
<dbReference type="PANTHER" id="PTHR38588">
    <property type="entry name" value="BLL0334 PROTEIN"/>
    <property type="match status" value="1"/>
</dbReference>
<dbReference type="KEGG" id="sacd:HS1genome_0568"/>
<sequence>MGVPNFPEKVASCFPGLNSINKEGDGYKISLRLGVGPIKGDFKATMKYSEVIEGKSVTINARGTGMSSNADLTARVELNDGTPLELKWAADVKVGGVLASVGSRMMEGVANKIVDELFQCLKGKLES</sequence>
<dbReference type="CDD" id="cd05018">
    <property type="entry name" value="CoxG"/>
    <property type="match status" value="1"/>
</dbReference>
<reference evidence="2" key="1">
    <citation type="submission" date="2018-04" db="EMBL/GenBank/DDBJ databases">
        <title>Complete genome sequence of Sulfodiicoccus acidiphilus strain HS-1.</title>
        <authorList>
            <person name="Sakai H.D."/>
            <person name="Kurosawa N."/>
        </authorList>
    </citation>
    <scope>NUCLEOTIDE SEQUENCE [LARGE SCALE GENOMIC DNA]</scope>
    <source>
        <strain evidence="2">HS-1</strain>
    </source>
</reference>
<organism evidence="1 2">
    <name type="scientific">Sulfodiicoccus acidiphilus</name>
    <dbReference type="NCBI Taxonomy" id="1670455"/>
    <lineage>
        <taxon>Archaea</taxon>
        <taxon>Thermoproteota</taxon>
        <taxon>Thermoprotei</taxon>
        <taxon>Sulfolobales</taxon>
        <taxon>Sulfolobaceae</taxon>
        <taxon>Sulfodiicoccus</taxon>
    </lineage>
</organism>
<dbReference type="GeneID" id="38666077"/>
<dbReference type="EMBL" id="AP018553">
    <property type="protein sequence ID" value="BBD72179.1"/>
    <property type="molecule type" value="Genomic_DNA"/>
</dbReference>
<dbReference type="PANTHER" id="PTHR38588:SF1">
    <property type="entry name" value="BLL0334 PROTEIN"/>
    <property type="match status" value="1"/>
</dbReference>
<evidence type="ECO:0000313" key="2">
    <source>
        <dbReference type="Proteomes" id="UP000276741"/>
    </source>
</evidence>
<name>A0A348B1X7_9CREN</name>
<dbReference type="InterPro" id="IPR023393">
    <property type="entry name" value="START-like_dom_sf"/>
</dbReference>
<dbReference type="AlphaFoldDB" id="A0A348B1X7"/>
<dbReference type="Proteomes" id="UP000276741">
    <property type="component" value="Chromosome"/>
</dbReference>
<gene>
    <name evidence="1" type="ORF">HS1genome_0568</name>
</gene>
<proteinExistence type="predicted"/>